<dbReference type="Proteomes" id="UP000192639">
    <property type="component" value="Unassembled WGS sequence"/>
</dbReference>
<name>A0A1Y1S6U7_9MICR</name>
<dbReference type="AlphaFoldDB" id="A0A1Y1S6U7"/>
<protein>
    <submittedName>
        <fullName evidence="2">Uncharacterized protein</fullName>
    </submittedName>
</protein>
<gene>
    <name evidence="2" type="ORF">ECANGB1_1596</name>
</gene>
<evidence type="ECO:0000313" key="3">
    <source>
        <dbReference type="Proteomes" id="UP000192639"/>
    </source>
</evidence>
<keyword evidence="1" id="KW-0472">Membrane</keyword>
<feature type="transmembrane region" description="Helical" evidence="1">
    <location>
        <begin position="155"/>
        <end position="176"/>
    </location>
</feature>
<keyword evidence="1" id="KW-1133">Transmembrane helix</keyword>
<sequence length="183" mass="20764">MESSSLGIVPVEGGGYQFETKNETEIVYEGRKYVIPGRMRVEAIDRAMTVRKSIRSSTLISKYGRYGLCRTVDGIRMEFGYELGGIRMVCNKDMIKLINIGDKRIISVESGLFYNDTRHLRIFTTYFDTGLEWINVESDTNLISRGDISAYVNQIGSGIVVILGISVLIFIGWLYYKGTKWVE</sequence>
<evidence type="ECO:0000256" key="1">
    <source>
        <dbReference type="SAM" id="Phobius"/>
    </source>
</evidence>
<keyword evidence="3" id="KW-1185">Reference proteome</keyword>
<comment type="caution">
    <text evidence="2">The sequence shown here is derived from an EMBL/GenBank/DDBJ whole genome shotgun (WGS) entry which is preliminary data.</text>
</comment>
<proteinExistence type="predicted"/>
<dbReference type="VEuPathDB" id="MicrosporidiaDB:ECANGB1_1596"/>
<evidence type="ECO:0000313" key="2">
    <source>
        <dbReference type="EMBL" id="ORD93742.1"/>
    </source>
</evidence>
<dbReference type="EMBL" id="LWDP01000051">
    <property type="protein sequence ID" value="ORD93742.1"/>
    <property type="molecule type" value="Genomic_DNA"/>
</dbReference>
<organism evidence="2 3">
    <name type="scientific">Enterospora canceri</name>
    <dbReference type="NCBI Taxonomy" id="1081671"/>
    <lineage>
        <taxon>Eukaryota</taxon>
        <taxon>Fungi</taxon>
        <taxon>Fungi incertae sedis</taxon>
        <taxon>Microsporidia</taxon>
        <taxon>Enterocytozoonidae</taxon>
        <taxon>Enterospora</taxon>
    </lineage>
</organism>
<accession>A0A1Y1S6U7</accession>
<keyword evidence="1" id="KW-0812">Transmembrane</keyword>
<reference evidence="2 3" key="1">
    <citation type="journal article" date="2017" name="Environ. Microbiol.">
        <title>Decay of the glycolytic pathway and adaptation to intranuclear parasitism within Enterocytozoonidae microsporidia.</title>
        <authorList>
            <person name="Wiredu Boakye D."/>
            <person name="Jaroenlak P."/>
            <person name="Prachumwat A."/>
            <person name="Williams T.A."/>
            <person name="Bateman K.S."/>
            <person name="Itsathitphaisarn O."/>
            <person name="Sritunyalucksana K."/>
            <person name="Paszkiewicz K.H."/>
            <person name="Moore K.A."/>
            <person name="Stentiford G.D."/>
            <person name="Williams B.A."/>
        </authorList>
    </citation>
    <scope>NUCLEOTIDE SEQUENCE [LARGE SCALE GENOMIC DNA]</scope>
    <source>
        <strain evidence="2 3">GB1</strain>
    </source>
</reference>